<comment type="similarity">
    <text evidence="1 4">Belongs to the glycosyl hydrolase 32 family.</text>
</comment>
<dbReference type="EMBL" id="PJEX01000610">
    <property type="protein sequence ID" value="TKW49138.1"/>
    <property type="molecule type" value="Genomic_DNA"/>
</dbReference>
<dbReference type="Pfam" id="PF08244">
    <property type="entry name" value="Glyco_hydro_32C"/>
    <property type="match status" value="1"/>
</dbReference>
<dbReference type="SMART" id="SM00640">
    <property type="entry name" value="Glyco_32"/>
    <property type="match status" value="1"/>
</dbReference>
<evidence type="ECO:0000256" key="2">
    <source>
        <dbReference type="ARBA" id="ARBA00022801"/>
    </source>
</evidence>
<dbReference type="SUPFAM" id="SSF75005">
    <property type="entry name" value="Arabinanase/levansucrase/invertase"/>
    <property type="match status" value="1"/>
</dbReference>
<evidence type="ECO:0000313" key="9">
    <source>
        <dbReference type="Proteomes" id="UP000310108"/>
    </source>
</evidence>
<evidence type="ECO:0000256" key="1">
    <source>
        <dbReference type="ARBA" id="ARBA00009902"/>
    </source>
</evidence>
<dbReference type="PANTHER" id="PTHR42800">
    <property type="entry name" value="EXOINULINASE INUD (AFU_ORTHOLOGUE AFUA_5G00480)"/>
    <property type="match status" value="1"/>
</dbReference>
<dbReference type="Gene3D" id="2.115.10.20">
    <property type="entry name" value="Glycosyl hydrolase domain, family 43"/>
    <property type="match status" value="1"/>
</dbReference>
<dbReference type="Pfam" id="PF00251">
    <property type="entry name" value="Glyco_hydro_32N"/>
    <property type="match status" value="2"/>
</dbReference>
<dbReference type="GO" id="GO:0005987">
    <property type="term" value="P:sucrose catabolic process"/>
    <property type="evidence" value="ECO:0007669"/>
    <property type="project" value="TreeGrafter"/>
</dbReference>
<comment type="caution">
    <text evidence="8">The sequence shown here is derived from an EMBL/GenBank/DDBJ whole genome shotgun (WGS) entry which is preliminary data.</text>
</comment>
<feature type="signal peptide" evidence="5">
    <location>
        <begin position="1"/>
        <end position="22"/>
    </location>
</feature>
<protein>
    <submittedName>
        <fullName evidence="8">Levanase</fullName>
    </submittedName>
</protein>
<keyword evidence="5" id="KW-0732">Signal</keyword>
<evidence type="ECO:0000259" key="6">
    <source>
        <dbReference type="Pfam" id="PF00251"/>
    </source>
</evidence>
<gene>
    <name evidence="8" type="primary">sacC</name>
    <name evidence="8" type="ORF">CTA1_1221</name>
</gene>
<keyword evidence="2 4" id="KW-0378">Hydrolase</keyword>
<dbReference type="InterPro" id="IPR013148">
    <property type="entry name" value="Glyco_hydro_32_N"/>
</dbReference>
<feature type="chain" id="PRO_5020209789" evidence="5">
    <location>
        <begin position="23"/>
        <end position="702"/>
    </location>
</feature>
<dbReference type="InterPro" id="IPR001362">
    <property type="entry name" value="Glyco_hydro_32"/>
</dbReference>
<reference evidence="8 9" key="1">
    <citation type="journal article" date="2019" name="PLoS ONE">
        <title>Comparative genome analysis indicates high evolutionary potential of pathogenicity genes in Colletotrichum tanaceti.</title>
        <authorList>
            <person name="Lelwala R.V."/>
            <person name="Korhonen P.K."/>
            <person name="Young N.D."/>
            <person name="Scott J.B."/>
            <person name="Ades P.A."/>
            <person name="Gasser R.B."/>
            <person name="Taylor P.W.J."/>
        </authorList>
    </citation>
    <scope>NUCLEOTIDE SEQUENCE [LARGE SCALE GENOMIC DNA]</scope>
    <source>
        <strain evidence="8">BRIP57314</strain>
    </source>
</reference>
<accession>A0A4U6X191</accession>
<feature type="domain" description="Glycosyl hydrolase family 32 N-terminal" evidence="6">
    <location>
        <begin position="69"/>
        <end position="231"/>
    </location>
</feature>
<dbReference type="InterPro" id="IPR013189">
    <property type="entry name" value="Glyco_hydro_32_C"/>
</dbReference>
<dbReference type="AlphaFoldDB" id="A0A4U6X191"/>
<dbReference type="GO" id="GO:0005737">
    <property type="term" value="C:cytoplasm"/>
    <property type="evidence" value="ECO:0007669"/>
    <property type="project" value="TreeGrafter"/>
</dbReference>
<name>A0A4U6X191_9PEZI</name>
<dbReference type="Proteomes" id="UP000310108">
    <property type="component" value="Unassembled WGS sequence"/>
</dbReference>
<dbReference type="STRING" id="1306861.A0A4U6X191"/>
<evidence type="ECO:0000256" key="5">
    <source>
        <dbReference type="SAM" id="SignalP"/>
    </source>
</evidence>
<keyword evidence="3 4" id="KW-0326">Glycosidase</keyword>
<evidence type="ECO:0000256" key="4">
    <source>
        <dbReference type="RuleBase" id="RU362110"/>
    </source>
</evidence>
<dbReference type="SUPFAM" id="SSF49899">
    <property type="entry name" value="Concanavalin A-like lectins/glucanases"/>
    <property type="match status" value="1"/>
</dbReference>
<dbReference type="InterPro" id="IPR023296">
    <property type="entry name" value="Glyco_hydro_beta-prop_sf"/>
</dbReference>
<keyword evidence="9" id="KW-1185">Reference proteome</keyword>
<dbReference type="CDD" id="cd18621">
    <property type="entry name" value="GH32_XdINV-like"/>
    <property type="match status" value="1"/>
</dbReference>
<dbReference type="PANTHER" id="PTHR42800:SF3">
    <property type="entry name" value="GLYCOSYL HYDROLASE FAMILY 32 N-TERMINAL DOMAIN-CONTAINING PROTEIN"/>
    <property type="match status" value="1"/>
</dbReference>
<dbReference type="InterPro" id="IPR013320">
    <property type="entry name" value="ConA-like_dom_sf"/>
</dbReference>
<proteinExistence type="inferred from homology"/>
<evidence type="ECO:0000259" key="7">
    <source>
        <dbReference type="Pfam" id="PF08244"/>
    </source>
</evidence>
<dbReference type="OrthoDB" id="202537at2759"/>
<feature type="domain" description="Glycosyl hydrolase family 32 C-terminal" evidence="7">
    <location>
        <begin position="498"/>
        <end position="667"/>
    </location>
</feature>
<dbReference type="Gene3D" id="2.60.120.560">
    <property type="entry name" value="Exo-inulinase, domain 1"/>
    <property type="match status" value="1"/>
</dbReference>
<organism evidence="8 9">
    <name type="scientific">Colletotrichum tanaceti</name>
    <dbReference type="NCBI Taxonomy" id="1306861"/>
    <lineage>
        <taxon>Eukaryota</taxon>
        <taxon>Fungi</taxon>
        <taxon>Dikarya</taxon>
        <taxon>Ascomycota</taxon>
        <taxon>Pezizomycotina</taxon>
        <taxon>Sordariomycetes</taxon>
        <taxon>Hypocreomycetidae</taxon>
        <taxon>Glomerellales</taxon>
        <taxon>Glomerellaceae</taxon>
        <taxon>Colletotrichum</taxon>
        <taxon>Colletotrichum destructivum species complex</taxon>
    </lineage>
</organism>
<feature type="domain" description="Glycosyl hydrolase family 32 N-terminal" evidence="6">
    <location>
        <begin position="273"/>
        <end position="440"/>
    </location>
</feature>
<evidence type="ECO:0000256" key="3">
    <source>
        <dbReference type="ARBA" id="ARBA00023295"/>
    </source>
</evidence>
<dbReference type="GO" id="GO:0004575">
    <property type="term" value="F:sucrose alpha-glucosidase activity"/>
    <property type="evidence" value="ECO:0007669"/>
    <property type="project" value="TreeGrafter"/>
</dbReference>
<evidence type="ECO:0000313" key="8">
    <source>
        <dbReference type="EMBL" id="TKW49138.1"/>
    </source>
</evidence>
<sequence length="702" mass="74955">MAVLKGGAVFTAIASLAAMATAELVTPPPPASAIPPSVSDPAVPGVITPEYLATAGNSSLFTRWRPRSHYLSPHSWMNDPCGAVYDPATQTYHLHYQFHPNHVNWGNISWGHAVSKDLFHWTDVRDWANDSSVSLASGKYAAGPLSQFTGTTQPVNLAGVSDGTLLTFATGIHALPTNWKQPYIAGTEVQALYTSADGGATWVEVGTVLSGPPEGWNVTGWRDPSFFPSKELDRLLQVGEPHYYMVLGSGLKTADVPAQLPGAARPGFIGPRVPLYSAPASNLTQWTFLGALWEPAANTSLGEPDVTGSYGYNFEVSSFFDLPVGDGAAEGAERAWFVTVGTEGGNTTRHWREQWAIWNRGGVARRDNGSVEFAPNSGGALDWGIAYAQATWADVRNGGRRVMWGWANEDILPEFAFNTSTQLGYAGSMSLPTELYVKETKGVRDCGRQRDGSLCIEDGGEGGGAGYGKGGGATAQTLGIRPLPDVLELLREGAAVHEFQVGELVDAAKSVSADLGTSYELTATLAGDVSGPAGIVVGQSPDDAERTTIVFDPAASEIRVLRDRSSLLPNFNAAAFVGHFEPYQLLPSNNSPGGNSNSNGTAAVAEDLNFHVVLDGSLLEIWVNERFALTARIYPSRNDSTGLSFFAGDTTAAPVGVKATWKDVKVWAGLAKAWPERPEDTSVPLVWDTPEQTNNYTWWAGY</sequence>